<reference evidence="1 2" key="1">
    <citation type="submission" date="2018-08" db="EMBL/GenBank/DDBJ databases">
        <title>A genome reference for cultivated species of the human gut microbiota.</title>
        <authorList>
            <person name="Zou Y."/>
            <person name="Xue W."/>
            <person name="Luo G."/>
        </authorList>
    </citation>
    <scope>NUCLEOTIDE SEQUENCE [LARGE SCALE GENOMIC DNA]</scope>
    <source>
        <strain evidence="1 2">AF35-6BH</strain>
    </source>
</reference>
<organism evidence="1 2">
    <name type="scientific">Amedibacillus dolichus</name>
    <dbReference type="NCBI Taxonomy" id="31971"/>
    <lineage>
        <taxon>Bacteria</taxon>
        <taxon>Bacillati</taxon>
        <taxon>Bacillota</taxon>
        <taxon>Erysipelotrichia</taxon>
        <taxon>Erysipelotrichales</taxon>
        <taxon>Erysipelotrichaceae</taxon>
        <taxon>Amedibacillus</taxon>
    </lineage>
</organism>
<keyword evidence="2" id="KW-1185">Reference proteome</keyword>
<sequence>MMKENHYSIVVTDMERRIIIKALTLLKDKQIHDNKKFDFIDDLIVRSCDAPLINKKNRFYEER</sequence>
<dbReference type="EMBL" id="QRPK01000078">
    <property type="protein sequence ID" value="RHM06581.1"/>
    <property type="molecule type" value="Genomic_DNA"/>
</dbReference>
<dbReference type="AlphaFoldDB" id="A0A415P1F7"/>
<gene>
    <name evidence="1" type="ORF">DWZ83_09570</name>
</gene>
<dbReference type="Proteomes" id="UP000284868">
    <property type="component" value="Unassembled WGS sequence"/>
</dbReference>
<name>A0A415P1F7_9FIRM</name>
<comment type="caution">
    <text evidence="1">The sequence shown here is derived from an EMBL/GenBank/DDBJ whole genome shotgun (WGS) entry which is preliminary data.</text>
</comment>
<evidence type="ECO:0000313" key="2">
    <source>
        <dbReference type="Proteomes" id="UP000284868"/>
    </source>
</evidence>
<accession>A0A415P1F7</accession>
<proteinExistence type="predicted"/>
<evidence type="ECO:0000313" key="1">
    <source>
        <dbReference type="EMBL" id="RHM06581.1"/>
    </source>
</evidence>
<protein>
    <submittedName>
        <fullName evidence="1">Uncharacterized protein</fullName>
    </submittedName>
</protein>